<dbReference type="InterPro" id="IPR027417">
    <property type="entry name" value="P-loop_NTPase"/>
</dbReference>
<keyword evidence="5" id="KW-0131">Cell cycle</keyword>
<organism evidence="5 6">
    <name type="scientific">Mobiluncus curtisii</name>
    <dbReference type="NCBI Taxonomy" id="2051"/>
    <lineage>
        <taxon>Bacteria</taxon>
        <taxon>Bacillati</taxon>
        <taxon>Actinomycetota</taxon>
        <taxon>Actinomycetes</taxon>
        <taxon>Actinomycetales</taxon>
        <taxon>Actinomycetaceae</taxon>
        <taxon>Mobiluncus</taxon>
    </lineage>
</organism>
<dbReference type="SMART" id="SM00382">
    <property type="entry name" value="AAA"/>
    <property type="match status" value="1"/>
</dbReference>
<feature type="domain" description="ABC transporter" evidence="4">
    <location>
        <begin position="3"/>
        <end position="233"/>
    </location>
</feature>
<gene>
    <name evidence="5" type="primary">ftsE_1</name>
    <name evidence="5" type="ORF">NCTC11820_01161</name>
</gene>
<protein>
    <submittedName>
        <fullName evidence="5">Cell division ATP-binding protein FtsE</fullName>
    </submittedName>
</protein>
<dbReference type="AlphaFoldDB" id="A0A2X2YME9"/>
<evidence type="ECO:0000313" key="5">
    <source>
        <dbReference type="EMBL" id="SQB64807.1"/>
    </source>
</evidence>
<dbReference type="GO" id="GO:0016887">
    <property type="term" value="F:ATP hydrolysis activity"/>
    <property type="evidence" value="ECO:0007669"/>
    <property type="project" value="InterPro"/>
</dbReference>
<dbReference type="PANTHER" id="PTHR24220">
    <property type="entry name" value="IMPORT ATP-BINDING PROTEIN"/>
    <property type="match status" value="1"/>
</dbReference>
<dbReference type="GO" id="GO:0022857">
    <property type="term" value="F:transmembrane transporter activity"/>
    <property type="evidence" value="ECO:0007669"/>
    <property type="project" value="TreeGrafter"/>
</dbReference>
<dbReference type="GeneID" id="55565545"/>
<dbReference type="GO" id="GO:0051301">
    <property type="term" value="P:cell division"/>
    <property type="evidence" value="ECO:0007669"/>
    <property type="project" value="UniProtKB-KW"/>
</dbReference>
<dbReference type="EMBL" id="UASJ01000001">
    <property type="protein sequence ID" value="SQB64807.1"/>
    <property type="molecule type" value="Genomic_DNA"/>
</dbReference>
<dbReference type="Proteomes" id="UP000250245">
    <property type="component" value="Unassembled WGS sequence"/>
</dbReference>
<dbReference type="Pfam" id="PF00005">
    <property type="entry name" value="ABC_tran"/>
    <property type="match status" value="1"/>
</dbReference>
<keyword evidence="5" id="KW-0132">Cell division</keyword>
<dbReference type="SUPFAM" id="SSF52540">
    <property type="entry name" value="P-loop containing nucleoside triphosphate hydrolases"/>
    <property type="match status" value="1"/>
</dbReference>
<name>A0A2X2YME9_9ACTO</name>
<evidence type="ECO:0000259" key="4">
    <source>
        <dbReference type="PROSITE" id="PS50893"/>
    </source>
</evidence>
<evidence type="ECO:0000256" key="1">
    <source>
        <dbReference type="ARBA" id="ARBA00022448"/>
    </source>
</evidence>
<dbReference type="PROSITE" id="PS50893">
    <property type="entry name" value="ABC_TRANSPORTER_2"/>
    <property type="match status" value="1"/>
</dbReference>
<proteinExistence type="predicted"/>
<dbReference type="Gene3D" id="3.40.50.300">
    <property type="entry name" value="P-loop containing nucleotide triphosphate hydrolases"/>
    <property type="match status" value="1"/>
</dbReference>
<evidence type="ECO:0000313" key="6">
    <source>
        <dbReference type="Proteomes" id="UP000250245"/>
    </source>
</evidence>
<dbReference type="InterPro" id="IPR015854">
    <property type="entry name" value="ABC_transpr_LolD-like"/>
</dbReference>
<dbReference type="PANTHER" id="PTHR24220:SF662">
    <property type="entry name" value="ABC TRANSPORTER ATP-BINDING PROTEIN"/>
    <property type="match status" value="1"/>
</dbReference>
<dbReference type="OMA" id="CYPRELS"/>
<dbReference type="CDD" id="cd03255">
    <property type="entry name" value="ABC_MJ0796_LolCDE_FtsE"/>
    <property type="match status" value="1"/>
</dbReference>
<dbReference type="GO" id="GO:0005524">
    <property type="term" value="F:ATP binding"/>
    <property type="evidence" value="ECO:0007669"/>
    <property type="project" value="UniProtKB-KW"/>
</dbReference>
<dbReference type="PROSITE" id="PS00211">
    <property type="entry name" value="ABC_TRANSPORTER_1"/>
    <property type="match status" value="1"/>
</dbReference>
<keyword evidence="3 5" id="KW-0067">ATP-binding</keyword>
<reference evidence="5 6" key="1">
    <citation type="submission" date="2018-06" db="EMBL/GenBank/DDBJ databases">
        <authorList>
            <consortium name="Pathogen Informatics"/>
            <person name="Doyle S."/>
        </authorList>
    </citation>
    <scope>NUCLEOTIDE SEQUENCE [LARGE SCALE GENOMIC DNA]</scope>
    <source>
        <strain evidence="5 6">NCTC11820</strain>
    </source>
</reference>
<dbReference type="InterPro" id="IPR003593">
    <property type="entry name" value="AAA+_ATPase"/>
</dbReference>
<evidence type="ECO:0000256" key="2">
    <source>
        <dbReference type="ARBA" id="ARBA00022741"/>
    </source>
</evidence>
<dbReference type="InterPro" id="IPR017871">
    <property type="entry name" value="ABC_transporter-like_CS"/>
</dbReference>
<keyword evidence="1" id="KW-0813">Transport</keyword>
<dbReference type="RefSeq" id="WP_013189386.1">
    <property type="nucleotide sequence ID" value="NZ_CP068112.1"/>
</dbReference>
<keyword evidence="2" id="KW-0547">Nucleotide-binding</keyword>
<evidence type="ECO:0000256" key="3">
    <source>
        <dbReference type="ARBA" id="ARBA00022840"/>
    </source>
</evidence>
<dbReference type="InterPro" id="IPR017911">
    <property type="entry name" value="MacB-like_ATP-bd"/>
</dbReference>
<dbReference type="InterPro" id="IPR003439">
    <property type="entry name" value="ABC_transporter-like_ATP-bd"/>
</dbReference>
<sequence>MLLELCAVTKKFSRRGRDFNAVDQVSLEIDANQFVVISGKSGNGKTTLLNLMMGLLRPSSGTVQVAGQDLSRLSDRELSQLRRFRLGMVTQQQTLVSSLNVLDNVVLPATLPAQGRSTRKKSPVAVESLPVNRALDLLEKLDIADLSHAWPAELSGGEMRRVAIARALMTQPEVLLADEPTGDLDEASTAAVLRLFRELTQEGRAVVMVTHDTAAYEYCNRRFTMLKGCLEEAR</sequence>
<dbReference type="GO" id="GO:0005886">
    <property type="term" value="C:plasma membrane"/>
    <property type="evidence" value="ECO:0007669"/>
    <property type="project" value="TreeGrafter"/>
</dbReference>
<accession>A0A2X2YME9</accession>